<dbReference type="InterPro" id="IPR051257">
    <property type="entry name" value="Diverse_CBS-Domain"/>
</dbReference>
<dbReference type="InterPro" id="IPR000644">
    <property type="entry name" value="CBS_dom"/>
</dbReference>
<evidence type="ECO:0000256" key="2">
    <source>
        <dbReference type="PROSITE-ProRule" id="PRU00703"/>
    </source>
</evidence>
<comment type="caution">
    <text evidence="4">The sequence shown here is derived from an EMBL/GenBank/DDBJ whole genome shotgun (WGS) entry which is preliminary data.</text>
</comment>
<dbReference type="Pfam" id="PF00571">
    <property type="entry name" value="CBS"/>
    <property type="match status" value="2"/>
</dbReference>
<dbReference type="PANTHER" id="PTHR43080">
    <property type="entry name" value="CBS DOMAIN-CONTAINING PROTEIN CBSX3, MITOCHONDRIAL"/>
    <property type="match status" value="1"/>
</dbReference>
<dbReference type="PANTHER" id="PTHR43080:SF2">
    <property type="entry name" value="CBS DOMAIN-CONTAINING PROTEIN"/>
    <property type="match status" value="1"/>
</dbReference>
<keyword evidence="1 2" id="KW-0129">CBS domain</keyword>
<proteinExistence type="predicted"/>
<organism evidence="4 5">
    <name type="scientific">Pseudonocardia autotrophica</name>
    <name type="common">Amycolata autotrophica</name>
    <name type="synonym">Nocardia autotrophica</name>
    <dbReference type="NCBI Taxonomy" id="2074"/>
    <lineage>
        <taxon>Bacteria</taxon>
        <taxon>Bacillati</taxon>
        <taxon>Actinomycetota</taxon>
        <taxon>Actinomycetes</taxon>
        <taxon>Pseudonocardiales</taxon>
        <taxon>Pseudonocardiaceae</taxon>
        <taxon>Pseudonocardia</taxon>
    </lineage>
</organism>
<dbReference type="STRING" id="2074.BG845_05209"/>
<dbReference type="CDD" id="cd04623">
    <property type="entry name" value="CBS_pair_bac_euk"/>
    <property type="match status" value="1"/>
</dbReference>
<keyword evidence="5" id="KW-1185">Reference proteome</keyword>
<dbReference type="EMBL" id="MIGB01000036">
    <property type="protein sequence ID" value="OSY36773.1"/>
    <property type="molecule type" value="Genomic_DNA"/>
</dbReference>
<dbReference type="InterPro" id="IPR044725">
    <property type="entry name" value="CBSX3_CBS_dom"/>
</dbReference>
<dbReference type="PROSITE" id="PS51371">
    <property type="entry name" value="CBS"/>
    <property type="match status" value="1"/>
</dbReference>
<gene>
    <name evidence="4" type="ORF">BG845_05209</name>
</gene>
<name>A0A1Y2MNE5_PSEAH</name>
<dbReference type="Proteomes" id="UP000194360">
    <property type="component" value="Unassembled WGS sequence"/>
</dbReference>
<dbReference type="SMART" id="SM00116">
    <property type="entry name" value="CBS"/>
    <property type="match status" value="2"/>
</dbReference>
<reference evidence="4 5" key="1">
    <citation type="submission" date="2016-09" db="EMBL/GenBank/DDBJ databases">
        <title>Pseudonocardia autotrophica DSM535, a candidate organism with high potential of specific P450 cytochromes.</title>
        <authorList>
            <person name="Grumaz C."/>
            <person name="Vainshtein Y."/>
            <person name="Kirstahler P."/>
            <person name="Sohn K."/>
        </authorList>
    </citation>
    <scope>NUCLEOTIDE SEQUENCE [LARGE SCALE GENOMIC DNA]</scope>
    <source>
        <strain evidence="4 5">DSM 535</strain>
    </source>
</reference>
<dbReference type="Gene3D" id="3.10.580.10">
    <property type="entry name" value="CBS-domain"/>
    <property type="match status" value="1"/>
</dbReference>
<accession>A0A1Y2MNE5</accession>
<evidence type="ECO:0000313" key="4">
    <source>
        <dbReference type="EMBL" id="OSY36773.1"/>
    </source>
</evidence>
<dbReference type="InterPro" id="IPR046342">
    <property type="entry name" value="CBS_dom_sf"/>
</dbReference>
<feature type="domain" description="CBS" evidence="3">
    <location>
        <begin position="89"/>
        <end position="144"/>
    </location>
</feature>
<evidence type="ECO:0000313" key="5">
    <source>
        <dbReference type="Proteomes" id="UP000194360"/>
    </source>
</evidence>
<sequence length="157" mass="17055">MLAAVAMEVQMKVSDILRIKGDSVHTVLSWNTIGEAATRLSGPPAIGALVVSDDGFRERVAGIISERDIVRRFATEGAGLTRLTVADVMTRAVVTCSPDDSIAEVMVLMNRWRHRHLPVVQNGKLCGMVSIGDVVKQRLAEMSTETGVLRDIYIASH</sequence>
<keyword evidence="4" id="KW-0413">Isomerase</keyword>
<dbReference type="AlphaFoldDB" id="A0A1Y2MNE5"/>
<evidence type="ECO:0000259" key="3">
    <source>
        <dbReference type="PROSITE" id="PS51371"/>
    </source>
</evidence>
<evidence type="ECO:0000256" key="1">
    <source>
        <dbReference type="ARBA" id="ARBA00023122"/>
    </source>
</evidence>
<dbReference type="GO" id="GO:0016853">
    <property type="term" value="F:isomerase activity"/>
    <property type="evidence" value="ECO:0007669"/>
    <property type="project" value="UniProtKB-KW"/>
</dbReference>
<protein>
    <submittedName>
        <fullName evidence="4">D-arabinose 5-phosphate isomerase</fullName>
    </submittedName>
</protein>
<dbReference type="SUPFAM" id="SSF54631">
    <property type="entry name" value="CBS-domain pair"/>
    <property type="match status" value="1"/>
</dbReference>